<organism evidence="1">
    <name type="scientific">Trypanosoma brucei</name>
    <dbReference type="NCBI Taxonomy" id="5691"/>
    <lineage>
        <taxon>Eukaryota</taxon>
        <taxon>Discoba</taxon>
        <taxon>Euglenozoa</taxon>
        <taxon>Kinetoplastea</taxon>
        <taxon>Metakinetoplastina</taxon>
        <taxon>Trypanosomatida</taxon>
        <taxon>Trypanosomatidae</taxon>
        <taxon>Trypanosoma</taxon>
    </lineage>
</organism>
<evidence type="ECO:0000313" key="1">
    <source>
        <dbReference type="EMBL" id="ARB50988.1"/>
    </source>
</evidence>
<sequence>MTGSGFKTRTDKDIELATAGVAYLADIDNLLKLQNRQPVGIADITIQEGEFGKNDPPTDTTITTHALKKLAKDLNPETEKASEDGDKPAHATLELLKEQLATNITQCKLGAKTSTKENCEATEPHKTQRLRHPYNAFFRSDITFLTKSKRPILAGKRKQL</sequence>
<accession>A0A1V0FYN5</accession>
<dbReference type="AlphaFoldDB" id="A0A1V0FYN5"/>
<proteinExistence type="predicted"/>
<dbReference type="VEuPathDB" id="TriTrypDB:Tb427_000368600"/>
<name>A0A1V0FYN5_9TRYP</name>
<dbReference type="EMBL" id="KY404737">
    <property type="protein sequence ID" value="ARB50988.1"/>
    <property type="molecule type" value="Genomic_DNA"/>
</dbReference>
<protein>
    <submittedName>
        <fullName evidence="1">Variant surface glycoprotein</fullName>
    </submittedName>
</protein>
<reference evidence="1" key="1">
    <citation type="submission" date="2016-12" db="EMBL/GenBank/DDBJ databases">
        <title>Extending the VSGnome of Trypanosoma brucei strain TREU927.</title>
        <authorList>
            <person name="Cross G.A."/>
        </authorList>
    </citation>
    <scope>NUCLEOTIDE SEQUENCE</scope>
    <source>
        <strain evidence="1">Tb927.99.2107</strain>
    </source>
</reference>